<evidence type="ECO:0000256" key="2">
    <source>
        <dbReference type="SAM" id="MobiDB-lite"/>
    </source>
</evidence>
<feature type="region of interest" description="Disordered" evidence="2">
    <location>
        <begin position="406"/>
        <end position="451"/>
    </location>
</feature>
<comment type="caution">
    <text evidence="3">The sequence shown here is derived from an EMBL/GenBank/DDBJ whole genome shotgun (WGS) entry which is preliminary data.</text>
</comment>
<feature type="compositionally biased region" description="Low complexity" evidence="2">
    <location>
        <begin position="606"/>
        <end position="627"/>
    </location>
</feature>
<dbReference type="EMBL" id="JALJOV010001092">
    <property type="protein sequence ID" value="KAK9854770.1"/>
    <property type="molecule type" value="Genomic_DNA"/>
</dbReference>
<feature type="compositionally biased region" description="Basic residues" evidence="2">
    <location>
        <begin position="541"/>
        <end position="554"/>
    </location>
</feature>
<name>A0AAW1SS81_9CHLO</name>
<organism evidence="3 4">
    <name type="scientific">Apatococcus fuscideae</name>
    <dbReference type="NCBI Taxonomy" id="2026836"/>
    <lineage>
        <taxon>Eukaryota</taxon>
        <taxon>Viridiplantae</taxon>
        <taxon>Chlorophyta</taxon>
        <taxon>core chlorophytes</taxon>
        <taxon>Trebouxiophyceae</taxon>
        <taxon>Chlorellales</taxon>
        <taxon>Chlorellaceae</taxon>
        <taxon>Apatococcus</taxon>
    </lineage>
</organism>
<feature type="region of interest" description="Disordered" evidence="2">
    <location>
        <begin position="740"/>
        <end position="768"/>
    </location>
</feature>
<accession>A0AAW1SS81</accession>
<feature type="region of interest" description="Disordered" evidence="2">
    <location>
        <begin position="467"/>
        <end position="668"/>
    </location>
</feature>
<feature type="region of interest" description="Disordered" evidence="2">
    <location>
        <begin position="225"/>
        <end position="250"/>
    </location>
</feature>
<proteinExistence type="predicted"/>
<dbReference type="Proteomes" id="UP001485043">
    <property type="component" value="Unassembled WGS sequence"/>
</dbReference>
<dbReference type="AlphaFoldDB" id="A0AAW1SS81"/>
<feature type="compositionally biased region" description="Polar residues" evidence="2">
    <location>
        <begin position="228"/>
        <end position="244"/>
    </location>
</feature>
<evidence type="ECO:0000313" key="3">
    <source>
        <dbReference type="EMBL" id="KAK9854770.1"/>
    </source>
</evidence>
<feature type="coiled-coil region" evidence="1">
    <location>
        <begin position="96"/>
        <end position="130"/>
    </location>
</feature>
<evidence type="ECO:0000256" key="1">
    <source>
        <dbReference type="SAM" id="Coils"/>
    </source>
</evidence>
<protein>
    <submittedName>
        <fullName evidence="3">Uncharacterized protein</fullName>
    </submittedName>
</protein>
<sequence length="799" mass="85116">MPQLEPAADLFVTWANRSCALQAMDTQQLQLCILDKQCEVASLAQEVQERRCHSAMLKLRLVSCEETIFDLQANSVQLFKRFKDACISHQRSQGHLLAAEQRSQAREEELASLQQQLHEASASQQLLQARLAIAVAAAQEGEEKAGGALQEAKGQSEAALGRAIALEAECAQLQRQAADLAASLKASQADGAAREAELESESERRSALDLELARTQEALDESKMLHQALQQQHTASQDTTQAETQRAEDTQLQLKAAKEKLKLVEQQLQGVEAKATLAEQRLAQRIATGQAELDAATERAQLQAGLAEERVKSAEERARMMEAGLRDQLSMLRSGIEAERQARQRAEQELQKGQDLFHQGSCRAREQLVSLQNQVEAQERRLRLNQASLQGSRHASQSPVHLAEAALGTVDGVSPSGSRTSTRLRKQASAWWQGEPGASGATPEVPVQLTHPDEGSEALHLEVAMQDASTAGKGSEAEAMPAGPDCKDGRRSRRGGSQVVKDTITEGDESSLQDTDSGHAAAMPETAEDDSPAHGPTSAEKRRKGKGSRGGKKRAAPEGKGRAGGDGASQEEAGKPAKRTRRQTAAAQAKASSIDESLQPCDVFSPTDDAAASDPTTDDPAAAGDTALGMGEDDAQAEVAFASSTQPPHASQEEAIQPRSKSVPSSAAKRPLTIPLDAAWAGVGDLCGGLMCTPGYTDAAAGKSPGAAPAQKAEGEVERKPLIALNPRVLAAAAQFRAPSGTHLPRDSLVGEPTKGRRMSIKPNGRRGLLGRLTQSGHHDKITPNTLLQGFHIPRLNKG</sequence>
<evidence type="ECO:0000313" key="4">
    <source>
        <dbReference type="Proteomes" id="UP001485043"/>
    </source>
</evidence>
<gene>
    <name evidence="3" type="ORF">WJX84_011814</name>
</gene>
<keyword evidence="1" id="KW-0175">Coiled coil</keyword>
<keyword evidence="4" id="KW-1185">Reference proteome</keyword>
<reference evidence="3 4" key="1">
    <citation type="journal article" date="2024" name="Nat. Commun.">
        <title>Phylogenomics reveals the evolutionary origins of lichenization in chlorophyte algae.</title>
        <authorList>
            <person name="Puginier C."/>
            <person name="Libourel C."/>
            <person name="Otte J."/>
            <person name="Skaloud P."/>
            <person name="Haon M."/>
            <person name="Grisel S."/>
            <person name="Petersen M."/>
            <person name="Berrin J.G."/>
            <person name="Delaux P.M."/>
            <person name="Dal Grande F."/>
            <person name="Keller J."/>
        </authorList>
    </citation>
    <scope>NUCLEOTIDE SEQUENCE [LARGE SCALE GENOMIC DNA]</scope>
    <source>
        <strain evidence="3 4">SAG 2523</strain>
    </source>
</reference>